<name>A0A3Q3IAB9_MONAL</name>
<dbReference type="InterPro" id="IPR000477">
    <property type="entry name" value="RT_dom"/>
</dbReference>
<evidence type="ECO:0000313" key="3">
    <source>
        <dbReference type="Proteomes" id="UP000261600"/>
    </source>
</evidence>
<proteinExistence type="predicted"/>
<dbReference type="SUPFAM" id="SSF56672">
    <property type="entry name" value="DNA/RNA polymerases"/>
    <property type="match status" value="1"/>
</dbReference>
<reference evidence="2" key="1">
    <citation type="submission" date="2025-08" db="UniProtKB">
        <authorList>
            <consortium name="Ensembl"/>
        </authorList>
    </citation>
    <scope>IDENTIFICATION</scope>
</reference>
<accession>A0A3Q3IAB9</accession>
<keyword evidence="3" id="KW-1185">Reference proteome</keyword>
<dbReference type="Pfam" id="PF00078">
    <property type="entry name" value="RVT_1"/>
    <property type="match status" value="1"/>
</dbReference>
<organism evidence="2 3">
    <name type="scientific">Monopterus albus</name>
    <name type="common">Swamp eel</name>
    <dbReference type="NCBI Taxonomy" id="43700"/>
    <lineage>
        <taxon>Eukaryota</taxon>
        <taxon>Metazoa</taxon>
        <taxon>Chordata</taxon>
        <taxon>Craniata</taxon>
        <taxon>Vertebrata</taxon>
        <taxon>Euteleostomi</taxon>
        <taxon>Actinopterygii</taxon>
        <taxon>Neopterygii</taxon>
        <taxon>Teleostei</taxon>
        <taxon>Neoteleostei</taxon>
        <taxon>Acanthomorphata</taxon>
        <taxon>Anabantaria</taxon>
        <taxon>Synbranchiformes</taxon>
        <taxon>Synbranchidae</taxon>
        <taxon>Monopterus</taxon>
    </lineage>
</organism>
<dbReference type="AlphaFoldDB" id="A0A3Q3IAB9"/>
<dbReference type="Ensembl" id="ENSMALT00000000440.1">
    <property type="protein sequence ID" value="ENSMALP00000000407.1"/>
    <property type="gene ID" value="ENSMALG00000000369.1"/>
</dbReference>
<dbReference type="PANTHER" id="PTHR33332">
    <property type="entry name" value="REVERSE TRANSCRIPTASE DOMAIN-CONTAINING PROTEIN"/>
    <property type="match status" value="1"/>
</dbReference>
<protein>
    <recommendedName>
        <fullName evidence="1">Reverse transcriptase domain-containing protein</fullName>
    </recommendedName>
</protein>
<feature type="domain" description="Reverse transcriptase" evidence="1">
    <location>
        <begin position="1"/>
        <end position="186"/>
    </location>
</feature>
<dbReference type="PROSITE" id="PS50878">
    <property type="entry name" value="RT_POL"/>
    <property type="match status" value="1"/>
</dbReference>
<reference evidence="2" key="2">
    <citation type="submission" date="2025-09" db="UniProtKB">
        <authorList>
            <consortium name="Ensembl"/>
        </authorList>
    </citation>
    <scope>IDENTIFICATION</scope>
</reference>
<evidence type="ECO:0000259" key="1">
    <source>
        <dbReference type="PROSITE" id="PS50878"/>
    </source>
</evidence>
<dbReference type="Proteomes" id="UP000261600">
    <property type="component" value="Unplaced"/>
</dbReference>
<dbReference type="InterPro" id="IPR043502">
    <property type="entry name" value="DNA/RNA_pol_sf"/>
</dbReference>
<sequence length="383" mass="44404">MEDITSAMDEKKYTIGIFIDLKKAFDTINHELLMCKLEKYGIRGVALNWISSYLTQRCQFVKLGEHQSSDLDIVCGVPQGSVFGPKLFMLYINDMCKVSALVKMVLFADDTTIWASGDNLQQLSGRVSQELEKIKKWCDSNMLSMNMDKTKFKVFGNRRLDNELQLKIGGANIERVYEIKFLGVIVDDRFTWKSHIRYIQHKIAKNISILARVKHILDIKALRILYSSLILPYLEYGVENWGNTYKSSLQPLYILQKRAIRSVHKMGYRDHTNGAFIQSKLLKFFDLVGYKTAVFMYKARNNLLPGGIQKLFNEREGGYNLRGQLNLKIHAIRTTKKRFCISISGVKLWNNLSVDIKNSKRIDEFKHKYKGMCQSRYMQEQAQ</sequence>
<evidence type="ECO:0000313" key="2">
    <source>
        <dbReference type="Ensembl" id="ENSMALP00000000407.1"/>
    </source>
</evidence>